<proteinExistence type="predicted"/>
<name>A0ABM4CHI0_HYDVU</name>
<keyword evidence="1" id="KW-0472">Membrane</keyword>
<reference evidence="3 4" key="1">
    <citation type="submission" date="2025-05" db="UniProtKB">
        <authorList>
            <consortium name="RefSeq"/>
        </authorList>
    </citation>
    <scope>IDENTIFICATION</scope>
</reference>
<evidence type="ECO:0000313" key="4">
    <source>
        <dbReference type="RefSeq" id="XP_065661178.1"/>
    </source>
</evidence>
<evidence type="ECO:0000313" key="3">
    <source>
        <dbReference type="RefSeq" id="XP_065661177.1"/>
    </source>
</evidence>
<dbReference type="RefSeq" id="XP_065661178.1">
    <property type="nucleotide sequence ID" value="XM_065805106.1"/>
</dbReference>
<feature type="transmembrane region" description="Helical" evidence="1">
    <location>
        <begin position="12"/>
        <end position="33"/>
    </location>
</feature>
<gene>
    <name evidence="3 4" type="primary">LOC101238258</name>
</gene>
<keyword evidence="2" id="KW-1185">Reference proteome</keyword>
<feature type="transmembrane region" description="Helical" evidence="1">
    <location>
        <begin position="70"/>
        <end position="94"/>
    </location>
</feature>
<protein>
    <submittedName>
        <fullName evidence="3 4">Uncharacterized protein LOC101238258</fullName>
    </submittedName>
</protein>
<dbReference type="RefSeq" id="XP_065661177.1">
    <property type="nucleotide sequence ID" value="XM_065805105.1"/>
</dbReference>
<dbReference type="GeneID" id="101238258"/>
<keyword evidence="1" id="KW-1133">Transmembrane helix</keyword>
<evidence type="ECO:0000256" key="1">
    <source>
        <dbReference type="SAM" id="Phobius"/>
    </source>
</evidence>
<dbReference type="Proteomes" id="UP001652625">
    <property type="component" value="Chromosome 09"/>
</dbReference>
<sequence>MKAKQRKTVITVLGVFQILFSICLIAIGIWGFIVCPAPVGKTGAVPFWIAGMCLFSGYVAIFFPRNRTNIWIYLLICTCIISCIVSAVVTSWMFVMSLRATNNSDLVFYALVMSFNIFIMLNTAILSIVARIEAEVSFLISPIAMRSTSVINRQPSSINPPPYTNGSFQFGNVDFLQSEPTVDAPPPYEP</sequence>
<evidence type="ECO:0000313" key="2">
    <source>
        <dbReference type="Proteomes" id="UP001652625"/>
    </source>
</evidence>
<feature type="transmembrane region" description="Helical" evidence="1">
    <location>
        <begin position="106"/>
        <end position="130"/>
    </location>
</feature>
<organism evidence="2 4">
    <name type="scientific">Hydra vulgaris</name>
    <name type="common">Hydra</name>
    <name type="synonym">Hydra attenuata</name>
    <dbReference type="NCBI Taxonomy" id="6087"/>
    <lineage>
        <taxon>Eukaryota</taxon>
        <taxon>Metazoa</taxon>
        <taxon>Cnidaria</taxon>
        <taxon>Hydrozoa</taxon>
        <taxon>Hydroidolina</taxon>
        <taxon>Anthoathecata</taxon>
        <taxon>Aplanulata</taxon>
        <taxon>Hydridae</taxon>
        <taxon>Hydra</taxon>
    </lineage>
</organism>
<accession>A0ABM4CHI0</accession>
<keyword evidence="1" id="KW-0812">Transmembrane</keyword>
<feature type="transmembrane region" description="Helical" evidence="1">
    <location>
        <begin position="45"/>
        <end position="63"/>
    </location>
</feature>